<accession>A0A8G2CJN1</accession>
<protein>
    <submittedName>
        <fullName evidence="1">Uncharacterized protein</fullName>
    </submittedName>
</protein>
<name>A0A8G2CJN1_ACIRU</name>
<dbReference type="RefSeq" id="WP_139334010.1">
    <property type="nucleotide sequence ID" value="NZ_FTNE01000006.1"/>
</dbReference>
<dbReference type="AlphaFoldDB" id="A0A8G2CJN1"/>
<organism evidence="1 2">
    <name type="scientific">Acidiphilium rubrum</name>
    <dbReference type="NCBI Taxonomy" id="526"/>
    <lineage>
        <taxon>Bacteria</taxon>
        <taxon>Pseudomonadati</taxon>
        <taxon>Pseudomonadota</taxon>
        <taxon>Alphaproteobacteria</taxon>
        <taxon>Acetobacterales</taxon>
        <taxon>Acidocellaceae</taxon>
        <taxon>Acidiphilium</taxon>
    </lineage>
</organism>
<sequence length="111" mass="11686">MVQPKPGPDGLTAYNSSYGGTAVNDVNSHRKLTWWTPSTTTGVTATGTNTVSLRDHNTPFFPPNGTRSNDTTSFQAAVFTGRFSLASAETLTFDRGADDDAAAIISGKSRG</sequence>
<dbReference type="Proteomes" id="UP000186308">
    <property type="component" value="Unassembled WGS sequence"/>
</dbReference>
<evidence type="ECO:0000313" key="2">
    <source>
        <dbReference type="Proteomes" id="UP000186308"/>
    </source>
</evidence>
<keyword evidence="2" id="KW-1185">Reference proteome</keyword>
<dbReference type="OrthoDB" id="1090891at2"/>
<evidence type="ECO:0000313" key="1">
    <source>
        <dbReference type="EMBL" id="SIQ55848.1"/>
    </source>
</evidence>
<dbReference type="EMBL" id="FTNE01000006">
    <property type="protein sequence ID" value="SIQ55848.1"/>
    <property type="molecule type" value="Genomic_DNA"/>
</dbReference>
<gene>
    <name evidence="1" type="ORF">SAMN05421828_10675</name>
</gene>
<reference evidence="1 2" key="1">
    <citation type="submission" date="2017-01" db="EMBL/GenBank/DDBJ databases">
        <authorList>
            <person name="Varghese N."/>
            <person name="Submissions S."/>
        </authorList>
    </citation>
    <scope>NUCLEOTIDE SEQUENCE [LARGE SCALE GENOMIC DNA]</scope>
    <source>
        <strain evidence="1 2">ATCC 35905</strain>
    </source>
</reference>
<proteinExistence type="predicted"/>
<comment type="caution">
    <text evidence="1">The sequence shown here is derived from an EMBL/GenBank/DDBJ whole genome shotgun (WGS) entry which is preliminary data.</text>
</comment>